<evidence type="ECO:0000313" key="2">
    <source>
        <dbReference type="Proteomes" id="UP000317243"/>
    </source>
</evidence>
<dbReference type="AlphaFoldDB" id="A0A5C5VY41"/>
<keyword evidence="2" id="KW-1185">Reference proteome</keyword>
<dbReference type="EMBL" id="SIHI01000034">
    <property type="protein sequence ID" value="TWT43057.1"/>
    <property type="molecule type" value="Genomic_DNA"/>
</dbReference>
<evidence type="ECO:0000313" key="1">
    <source>
        <dbReference type="EMBL" id="TWT43057.1"/>
    </source>
</evidence>
<name>A0A5C5VY41_9PLAN</name>
<dbReference type="Proteomes" id="UP000317243">
    <property type="component" value="Unassembled WGS sequence"/>
</dbReference>
<proteinExistence type="predicted"/>
<protein>
    <submittedName>
        <fullName evidence="1">Uncharacterized protein</fullName>
    </submittedName>
</protein>
<accession>A0A5C5VY41</accession>
<organism evidence="1 2">
    <name type="scientific">Thalassoglobus neptunius</name>
    <dbReference type="NCBI Taxonomy" id="1938619"/>
    <lineage>
        <taxon>Bacteria</taxon>
        <taxon>Pseudomonadati</taxon>
        <taxon>Planctomycetota</taxon>
        <taxon>Planctomycetia</taxon>
        <taxon>Planctomycetales</taxon>
        <taxon>Planctomycetaceae</taxon>
        <taxon>Thalassoglobus</taxon>
    </lineage>
</organism>
<comment type="caution">
    <text evidence="1">The sequence shown here is derived from an EMBL/GenBank/DDBJ whole genome shotgun (WGS) entry which is preliminary data.</text>
</comment>
<reference evidence="1 2" key="1">
    <citation type="submission" date="2019-02" db="EMBL/GenBank/DDBJ databases">
        <title>Deep-cultivation of Planctomycetes and their phenomic and genomic characterization uncovers novel biology.</title>
        <authorList>
            <person name="Wiegand S."/>
            <person name="Jogler M."/>
            <person name="Boedeker C."/>
            <person name="Pinto D."/>
            <person name="Vollmers J."/>
            <person name="Rivas-Marin E."/>
            <person name="Kohn T."/>
            <person name="Peeters S.H."/>
            <person name="Heuer A."/>
            <person name="Rast P."/>
            <person name="Oberbeckmann S."/>
            <person name="Bunk B."/>
            <person name="Jeske O."/>
            <person name="Meyerdierks A."/>
            <person name="Storesund J.E."/>
            <person name="Kallscheuer N."/>
            <person name="Luecker S."/>
            <person name="Lage O.M."/>
            <person name="Pohl T."/>
            <person name="Merkel B.J."/>
            <person name="Hornburger P."/>
            <person name="Mueller R.-W."/>
            <person name="Bruemmer F."/>
            <person name="Labrenz M."/>
            <person name="Spormann A.M."/>
            <person name="Op Den Camp H."/>
            <person name="Overmann J."/>
            <person name="Amann R."/>
            <person name="Jetten M.S.M."/>
            <person name="Mascher T."/>
            <person name="Medema M.H."/>
            <person name="Devos D.P."/>
            <person name="Kaster A.-K."/>
            <person name="Ovreas L."/>
            <person name="Rohde M."/>
            <person name="Galperin M.Y."/>
            <person name="Jogler C."/>
        </authorList>
    </citation>
    <scope>NUCLEOTIDE SEQUENCE [LARGE SCALE GENOMIC DNA]</scope>
    <source>
        <strain evidence="1 2">KOR42</strain>
    </source>
</reference>
<sequence>MTTNPPASYECPKCGCPEAHPLSVRSRNISRKNDHGERITITRVVTRCECDFCGAHSSQRVDLPTSPVSDDSSS</sequence>
<gene>
    <name evidence="1" type="ORF">KOR42_45170</name>
</gene>